<evidence type="ECO:0000313" key="5">
    <source>
        <dbReference type="EMBL" id="QII11132.1"/>
    </source>
</evidence>
<evidence type="ECO:0000259" key="4">
    <source>
        <dbReference type="SMART" id="SM00822"/>
    </source>
</evidence>
<dbReference type="AlphaFoldDB" id="A0A2C9CC77"/>
<keyword evidence="7" id="KW-1185">Reference proteome</keyword>
<dbReference type="PANTHER" id="PTHR42879">
    <property type="entry name" value="3-OXOACYL-(ACYL-CARRIER-PROTEIN) REDUCTASE"/>
    <property type="match status" value="1"/>
</dbReference>
<dbReference type="InterPro" id="IPR057326">
    <property type="entry name" value="KR_dom"/>
</dbReference>
<accession>A0A2C9CC77</accession>
<reference evidence="5 8" key="3">
    <citation type="submission" date="2020-02" db="EMBL/GenBank/DDBJ databases">
        <title>Newly sequenced genome of strain CSTR1 showed variability in Candidatus Kuenenia stuttgartiensis genomes.</title>
        <authorList>
            <person name="Ding C."/>
            <person name="Adrian L."/>
        </authorList>
    </citation>
    <scope>NUCLEOTIDE SEQUENCE [LARGE SCALE GENOMIC DNA]</scope>
    <source>
        <strain evidence="5 8">CSTR1</strain>
    </source>
</reference>
<evidence type="ECO:0000313" key="8">
    <source>
        <dbReference type="Proteomes" id="UP000501926"/>
    </source>
</evidence>
<dbReference type="EMBL" id="LT934425">
    <property type="protein sequence ID" value="SOH03302.1"/>
    <property type="molecule type" value="Genomic_DNA"/>
</dbReference>
<dbReference type="NCBIfam" id="NF009466">
    <property type="entry name" value="PRK12826.1-2"/>
    <property type="match status" value="1"/>
</dbReference>
<evidence type="ECO:0000256" key="2">
    <source>
        <dbReference type="ARBA" id="ARBA00023002"/>
    </source>
</evidence>
<protein>
    <submittedName>
        <fullName evidence="5">3-oxoacyl-[acyl-carrier-protein] reductase FabG</fullName>
    </submittedName>
    <submittedName>
        <fullName evidence="6">Strongly similar to 3-oxoacyl-[acyl-carrier protein] reductase</fullName>
        <ecNumber evidence="5 6">1.1.1.100</ecNumber>
    </submittedName>
</protein>
<dbReference type="InterPro" id="IPR036291">
    <property type="entry name" value="NAD(P)-bd_dom_sf"/>
</dbReference>
<dbReference type="SUPFAM" id="SSF51735">
    <property type="entry name" value="NAD(P)-binding Rossmann-fold domains"/>
    <property type="match status" value="1"/>
</dbReference>
<dbReference type="OrthoDB" id="9803333at2"/>
<dbReference type="Proteomes" id="UP000501926">
    <property type="component" value="Chromosome"/>
</dbReference>
<feature type="domain" description="Ketoreductase" evidence="4">
    <location>
        <begin position="10"/>
        <end position="194"/>
    </location>
</feature>
<dbReference type="FunFam" id="3.40.50.720:FF:000173">
    <property type="entry name" value="3-oxoacyl-[acyl-carrier protein] reductase"/>
    <property type="match status" value="1"/>
</dbReference>
<dbReference type="Gene3D" id="3.40.50.720">
    <property type="entry name" value="NAD(P)-binding Rossmann-like Domain"/>
    <property type="match status" value="1"/>
</dbReference>
<dbReference type="SMART" id="SM00822">
    <property type="entry name" value="PKS_KR"/>
    <property type="match status" value="1"/>
</dbReference>
<dbReference type="EC" id="1.1.1.100" evidence="5 6"/>
<dbReference type="KEGG" id="kst:KSMBR1_0791"/>
<proteinExistence type="inferred from homology"/>
<gene>
    <name evidence="6" type="primary">fabG</name>
    <name evidence="5" type="ORF">KsCSTR_17530</name>
    <name evidence="6" type="ORF">KSMBR1_0791</name>
</gene>
<dbReference type="InterPro" id="IPR002347">
    <property type="entry name" value="SDR_fam"/>
</dbReference>
<dbReference type="GO" id="GO:0004316">
    <property type="term" value="F:3-oxoacyl-[acyl-carrier-protein] reductase (NADPH) activity"/>
    <property type="evidence" value="ECO:0007669"/>
    <property type="project" value="UniProtKB-EC"/>
</dbReference>
<dbReference type="PROSITE" id="PS00061">
    <property type="entry name" value="ADH_SHORT"/>
    <property type="match status" value="1"/>
</dbReference>
<dbReference type="Proteomes" id="UP000221734">
    <property type="component" value="Chromosome Kuenenia_stuttgartiensis_MBR1"/>
</dbReference>
<dbReference type="PANTHER" id="PTHR42879:SF2">
    <property type="entry name" value="3-OXOACYL-[ACYL-CARRIER-PROTEIN] REDUCTASE FABG"/>
    <property type="match status" value="1"/>
</dbReference>
<comment type="similarity">
    <text evidence="1 3">Belongs to the short-chain dehydrogenases/reductases (SDR) family.</text>
</comment>
<dbReference type="GO" id="GO:0032787">
    <property type="term" value="P:monocarboxylic acid metabolic process"/>
    <property type="evidence" value="ECO:0007669"/>
    <property type="project" value="UniProtKB-ARBA"/>
</dbReference>
<dbReference type="NCBIfam" id="NF005559">
    <property type="entry name" value="PRK07231.1"/>
    <property type="match status" value="1"/>
</dbReference>
<dbReference type="Pfam" id="PF00106">
    <property type="entry name" value="adh_short"/>
    <property type="match status" value="1"/>
</dbReference>
<sequence>MGYDLVHSQRVVLVTGGSKGIGKAICKVFIGEGDHVIVNHCKPIDDIEKLREEFSSPQGSFSIEKADVTDYAQIKQMVDNIVKKHGKIDVLINNAGIIKDGYIMLMSAKDWNDVINVNLTGVFNCTKAVSEHMIGQRSGTIINIASLSGITGLPGQTNYSAAKGGVIAFTMALSKELAPFCIRVNTVAPGVIETDIIDSLDKNKRNSYKEHIPLKRFGKPEEVASVVRFLASSEASYITGEVIRVSGGLN</sequence>
<evidence type="ECO:0000313" key="6">
    <source>
        <dbReference type="EMBL" id="SOH03302.1"/>
    </source>
</evidence>
<dbReference type="InterPro" id="IPR050259">
    <property type="entry name" value="SDR"/>
</dbReference>
<evidence type="ECO:0000313" key="7">
    <source>
        <dbReference type="Proteomes" id="UP000221734"/>
    </source>
</evidence>
<keyword evidence="2 6" id="KW-0560">Oxidoreductase</keyword>
<dbReference type="EMBL" id="CP049055">
    <property type="protein sequence ID" value="QII11132.1"/>
    <property type="molecule type" value="Genomic_DNA"/>
</dbReference>
<dbReference type="InterPro" id="IPR020904">
    <property type="entry name" value="Sc_DH/Rdtase_CS"/>
</dbReference>
<reference evidence="6" key="1">
    <citation type="submission" date="2017-10" db="EMBL/GenBank/DDBJ databases">
        <authorList>
            <person name="Banno H."/>
            <person name="Chua N.-H."/>
        </authorList>
    </citation>
    <scope>NUCLEOTIDE SEQUENCE [LARGE SCALE GENOMIC DNA]</scope>
    <source>
        <strain evidence="6">Kuenenia_mbr1_ru-nijmegen</strain>
    </source>
</reference>
<dbReference type="PRINTS" id="PR00080">
    <property type="entry name" value="SDRFAMILY"/>
</dbReference>
<reference evidence="7" key="2">
    <citation type="submission" date="2017-10" db="EMBL/GenBank/DDBJ databases">
        <authorList>
            <person name="Frank J."/>
        </authorList>
    </citation>
    <scope>NUCLEOTIDE SEQUENCE [LARGE SCALE GENOMIC DNA]</scope>
</reference>
<evidence type="ECO:0000256" key="3">
    <source>
        <dbReference type="RuleBase" id="RU000363"/>
    </source>
</evidence>
<dbReference type="CDD" id="cd05333">
    <property type="entry name" value="BKR_SDR_c"/>
    <property type="match status" value="1"/>
</dbReference>
<organism evidence="6 7">
    <name type="scientific">Kuenenia stuttgartiensis</name>
    <dbReference type="NCBI Taxonomy" id="174633"/>
    <lineage>
        <taxon>Bacteria</taxon>
        <taxon>Pseudomonadati</taxon>
        <taxon>Planctomycetota</taxon>
        <taxon>Candidatus Brocadiia</taxon>
        <taxon>Candidatus Brocadiales</taxon>
        <taxon>Candidatus Brocadiaceae</taxon>
        <taxon>Candidatus Kuenenia</taxon>
    </lineage>
</organism>
<dbReference type="PRINTS" id="PR00081">
    <property type="entry name" value="GDHRDH"/>
</dbReference>
<dbReference type="RefSeq" id="WP_099324157.1">
    <property type="nucleotide sequence ID" value="NZ_CP049055.1"/>
</dbReference>
<evidence type="ECO:0000256" key="1">
    <source>
        <dbReference type="ARBA" id="ARBA00006484"/>
    </source>
</evidence>
<name>A0A2C9CC77_KUEST</name>